<reference evidence="3" key="1">
    <citation type="journal article" date="2008" name="Chem. Biol.">
        <title>Molecular Analysis of the Kirromycin Biosynthetic Gene Cluster Revealed beta-Alanine as Precursor of the Pyridone Moiety.</title>
        <authorList>
            <person name="Weber T."/>
            <person name="Laiple K.J."/>
            <person name="Pross E.K."/>
            <person name="Textor A."/>
            <person name="Grond S."/>
            <person name="Welzel K."/>
            <person name="Pelzer S."/>
            <person name="Vente A."/>
            <person name="Wohlleben W."/>
        </authorList>
    </citation>
    <scope>NUCLEOTIDE SEQUENCE</scope>
    <source>
        <strain evidence="3">Tu 365</strain>
    </source>
</reference>
<feature type="region of interest" description="Disordered" evidence="1">
    <location>
        <begin position="168"/>
        <end position="280"/>
    </location>
</feature>
<gene>
    <name evidence="3" type="ORF">orf_L19</name>
</gene>
<feature type="region of interest" description="Disordered" evidence="1">
    <location>
        <begin position="104"/>
        <end position="133"/>
    </location>
</feature>
<evidence type="ECO:0000313" key="3">
    <source>
        <dbReference type="EMBL" id="CAN89611.1"/>
    </source>
</evidence>
<feature type="transmembrane region" description="Helical" evidence="2">
    <location>
        <begin position="139"/>
        <end position="159"/>
    </location>
</feature>
<sequence length="280" mass="28007">MQWTDQSSGGYGADPYDSAGDGYDYACEHDGGTTTGMAATPRASGQLAQGTYPAVDAYARGTDLYGAEAHVHDAGPGAAATVSGVHGDVLTVDVLTAPAPGLGTPGDPTPGAETPFGSDSVRPVFVDSSGRRQRRVRRAARLLVIPAGGYVALLISAVLGGPRLSAPFVPQPDSPDRSTPRASVPDTSAGTGDSAESTRSAAARKNSRSTAAQKNASPTERPTAPATTAATPVPTTAPTSAASPTSSTSVSAPAPAATPAVPTRPTPRGRALGTSHKPVR</sequence>
<evidence type="ECO:0000256" key="2">
    <source>
        <dbReference type="SAM" id="Phobius"/>
    </source>
</evidence>
<keyword evidence="2" id="KW-1133">Transmembrane helix</keyword>
<dbReference type="AlphaFoldDB" id="B0B4Y2"/>
<evidence type="ECO:0000256" key="1">
    <source>
        <dbReference type="SAM" id="MobiDB-lite"/>
    </source>
</evidence>
<name>B0B4Y2_STRCU</name>
<dbReference type="EMBL" id="AM746336">
    <property type="protein sequence ID" value="CAN89611.1"/>
    <property type="molecule type" value="Genomic_DNA"/>
</dbReference>
<proteinExistence type="predicted"/>
<accession>B0B4Y2</accession>
<feature type="compositionally biased region" description="Low complexity" evidence="1">
    <location>
        <begin position="216"/>
        <end position="268"/>
    </location>
</feature>
<feature type="compositionally biased region" description="Polar residues" evidence="1">
    <location>
        <begin position="185"/>
        <end position="200"/>
    </location>
</feature>
<keyword evidence="2" id="KW-0812">Transmembrane</keyword>
<keyword evidence="2" id="KW-0472">Membrane</keyword>
<protein>
    <submittedName>
        <fullName evidence="3">Uncharacterized protein</fullName>
    </submittedName>
</protein>
<organism evidence="3">
    <name type="scientific">Streptomyces collinus</name>
    <dbReference type="NCBI Taxonomy" id="42684"/>
    <lineage>
        <taxon>Bacteria</taxon>
        <taxon>Bacillati</taxon>
        <taxon>Actinomycetota</taxon>
        <taxon>Actinomycetes</taxon>
        <taxon>Kitasatosporales</taxon>
        <taxon>Streptomycetaceae</taxon>
        <taxon>Streptomyces</taxon>
    </lineage>
</organism>